<keyword evidence="5" id="KW-0732">Signal</keyword>
<dbReference type="VEuPathDB" id="TrichDB:TVAGG3_0341980"/>
<evidence type="ECO:0000256" key="9">
    <source>
        <dbReference type="RuleBase" id="RU363079"/>
    </source>
</evidence>
<dbReference type="GO" id="GO:0016020">
    <property type="term" value="C:membrane"/>
    <property type="evidence" value="ECO:0000318"/>
    <property type="project" value="GO_Central"/>
</dbReference>
<dbReference type="STRING" id="5722.A2DGZ7"/>
<comment type="subcellular location">
    <subcellularLocation>
        <location evidence="2">Golgi apparatus</location>
    </subcellularLocation>
    <subcellularLocation>
        <location evidence="1">Membrane</location>
        <topology evidence="1">Multi-pass membrane protein</topology>
    </subcellularLocation>
</comment>
<feature type="transmembrane region" description="Helical" evidence="9">
    <location>
        <begin position="514"/>
        <end position="545"/>
    </location>
</feature>
<evidence type="ECO:0000256" key="8">
    <source>
        <dbReference type="ARBA" id="ARBA00023136"/>
    </source>
</evidence>
<dbReference type="InterPro" id="IPR004240">
    <property type="entry name" value="EMP70"/>
</dbReference>
<evidence type="ECO:0000256" key="6">
    <source>
        <dbReference type="ARBA" id="ARBA00022989"/>
    </source>
</evidence>
<evidence type="ECO:0000256" key="1">
    <source>
        <dbReference type="ARBA" id="ARBA00004141"/>
    </source>
</evidence>
<dbReference type="eggNOG" id="KOG1278">
    <property type="taxonomic scope" value="Eukaryota"/>
</dbReference>
<dbReference type="PANTHER" id="PTHR10766:SF55">
    <property type="entry name" value="TRANSMEMBRANE 9 SUPERFAMILY MEMBER 4"/>
    <property type="match status" value="1"/>
</dbReference>
<evidence type="ECO:0000256" key="4">
    <source>
        <dbReference type="ARBA" id="ARBA00022692"/>
    </source>
</evidence>
<feature type="transmembrane region" description="Helical" evidence="9">
    <location>
        <begin position="482"/>
        <end position="502"/>
    </location>
</feature>
<reference evidence="10" key="1">
    <citation type="submission" date="2006-10" db="EMBL/GenBank/DDBJ databases">
        <authorList>
            <person name="Amadeo P."/>
            <person name="Zhao Q."/>
            <person name="Wortman J."/>
            <person name="Fraser-Liggett C."/>
            <person name="Carlton J."/>
        </authorList>
    </citation>
    <scope>NUCLEOTIDE SEQUENCE</scope>
    <source>
        <strain evidence="10">G3</strain>
    </source>
</reference>
<dbReference type="EMBL" id="DS113199">
    <property type="protein sequence ID" value="EAY20307.1"/>
    <property type="molecule type" value="Genomic_DNA"/>
</dbReference>
<dbReference type="PANTHER" id="PTHR10766">
    <property type="entry name" value="TRANSMEMBRANE 9 SUPERFAMILY PROTEIN"/>
    <property type="match status" value="1"/>
</dbReference>
<feature type="transmembrane region" description="Helical" evidence="9">
    <location>
        <begin position="357"/>
        <end position="375"/>
    </location>
</feature>
<evidence type="ECO:0000313" key="10">
    <source>
        <dbReference type="EMBL" id="EAY20307.1"/>
    </source>
</evidence>
<dbReference type="Proteomes" id="UP000001542">
    <property type="component" value="Unassembled WGS sequence"/>
</dbReference>
<dbReference type="VEuPathDB" id="TrichDB:TVAG_192830"/>
<feature type="transmembrane region" description="Helical" evidence="9">
    <location>
        <begin position="451"/>
        <end position="470"/>
    </location>
</feature>
<dbReference type="OrthoDB" id="1666796at2759"/>
<proteinExistence type="inferred from homology"/>
<sequence>MFSPRSSIPLNPNDYILICDAKINELKNRKLGEIITGGRIGYIDHNVSCSDHKPVTLTCKKQISEQDFNKITKALENEYRLSFSVAGFPVASYSHNEFRYRGIPFGYKDGPDVLLRTKYIFNVACETKHPGHAMQFDSLTETDSYQIIKPGSTANFQFVISSKTADTGLSSLNRDPDYAISKRNSRLYLLLSFLITAVTLGSSIYIYIQNRVSDSDNTHTLEMDLESETNFEEIGWRLLHGDIFRSPPHPILLSSFVGVGFDILLTVFFVFVCSGLGFFEIVSFSTFVEPFILIFFLITPISGFLSTKLFKTISRQYWKRNLLTSGLLATGFFCSLYLILQIKFMGNKSPASVPIKYILKVSFMLMIGCFFFHFFGSVPALKGTPFEFPTAINQLPRHIPQQPFTSSMFMMMLCGGVQPFIIIALDFHLILESLWTGLSFFDCWGHASISVILALFTSVGVSILSVYISVSNEDYRWWWRAFMTPAASGLFLFGYSMFYVLFTVRPLFGGLIPYLIQSAMMAFVASLAMGCAGFIGSFIFICALYKALKME</sequence>
<feature type="transmembrane region" description="Helical" evidence="9">
    <location>
        <begin position="291"/>
        <end position="310"/>
    </location>
</feature>
<reference evidence="10" key="2">
    <citation type="journal article" date="2007" name="Science">
        <title>Draft genome sequence of the sexually transmitted pathogen Trichomonas vaginalis.</title>
        <authorList>
            <person name="Carlton J.M."/>
            <person name="Hirt R.P."/>
            <person name="Silva J.C."/>
            <person name="Delcher A.L."/>
            <person name="Schatz M."/>
            <person name="Zhao Q."/>
            <person name="Wortman J.R."/>
            <person name="Bidwell S.L."/>
            <person name="Alsmark U.C.M."/>
            <person name="Besteiro S."/>
            <person name="Sicheritz-Ponten T."/>
            <person name="Noel C.J."/>
            <person name="Dacks J.B."/>
            <person name="Foster P.G."/>
            <person name="Simillion C."/>
            <person name="Van de Peer Y."/>
            <person name="Miranda-Saavedra D."/>
            <person name="Barton G.J."/>
            <person name="Westrop G.D."/>
            <person name="Mueller S."/>
            <person name="Dessi D."/>
            <person name="Fiori P.L."/>
            <person name="Ren Q."/>
            <person name="Paulsen I."/>
            <person name="Zhang H."/>
            <person name="Bastida-Corcuera F.D."/>
            <person name="Simoes-Barbosa A."/>
            <person name="Brown M.T."/>
            <person name="Hayes R.D."/>
            <person name="Mukherjee M."/>
            <person name="Okumura C.Y."/>
            <person name="Schneider R."/>
            <person name="Smith A.J."/>
            <person name="Vanacova S."/>
            <person name="Villalvazo M."/>
            <person name="Haas B.J."/>
            <person name="Pertea M."/>
            <person name="Feldblyum T.V."/>
            <person name="Utterback T.R."/>
            <person name="Shu C.L."/>
            <person name="Osoegawa K."/>
            <person name="de Jong P.J."/>
            <person name="Hrdy I."/>
            <person name="Horvathova L."/>
            <person name="Zubacova Z."/>
            <person name="Dolezal P."/>
            <person name="Malik S.B."/>
            <person name="Logsdon J.M. Jr."/>
            <person name="Henze K."/>
            <person name="Gupta A."/>
            <person name="Wang C.C."/>
            <person name="Dunne R.L."/>
            <person name="Upcroft J.A."/>
            <person name="Upcroft P."/>
            <person name="White O."/>
            <person name="Salzberg S.L."/>
            <person name="Tang P."/>
            <person name="Chiu C.-H."/>
            <person name="Lee Y.-S."/>
            <person name="Embley T.M."/>
            <person name="Coombs G.H."/>
            <person name="Mottram J.C."/>
            <person name="Tachezy J."/>
            <person name="Fraser-Liggett C.M."/>
            <person name="Johnson P.J."/>
        </authorList>
    </citation>
    <scope>NUCLEOTIDE SEQUENCE [LARGE SCALE GENOMIC DNA]</scope>
    <source>
        <strain evidence="10">G3</strain>
    </source>
</reference>
<dbReference type="GO" id="GO:0072657">
    <property type="term" value="P:protein localization to membrane"/>
    <property type="evidence" value="ECO:0000318"/>
    <property type="project" value="GO_Central"/>
</dbReference>
<keyword evidence="11" id="KW-1185">Reference proteome</keyword>
<dbReference type="InParanoid" id="A2DGZ7"/>
<keyword evidence="8 9" id="KW-0472">Membrane</keyword>
<dbReference type="RefSeq" id="XP_001581293.1">
    <property type="nucleotide sequence ID" value="XM_001581243.1"/>
</dbReference>
<keyword evidence="4 9" id="KW-0812">Transmembrane</keyword>
<feature type="transmembrane region" description="Helical" evidence="9">
    <location>
        <begin position="409"/>
        <end position="431"/>
    </location>
</feature>
<feature type="transmembrane region" description="Helical" evidence="9">
    <location>
        <begin position="187"/>
        <end position="208"/>
    </location>
</feature>
<dbReference type="KEGG" id="tva:5465844"/>
<evidence type="ECO:0000256" key="7">
    <source>
        <dbReference type="ARBA" id="ARBA00023034"/>
    </source>
</evidence>
<feature type="transmembrane region" description="Helical" evidence="9">
    <location>
        <begin position="322"/>
        <end position="345"/>
    </location>
</feature>
<keyword evidence="6 9" id="KW-1133">Transmembrane helix</keyword>
<evidence type="ECO:0000256" key="5">
    <source>
        <dbReference type="ARBA" id="ARBA00022729"/>
    </source>
</evidence>
<evidence type="ECO:0000256" key="2">
    <source>
        <dbReference type="ARBA" id="ARBA00004555"/>
    </source>
</evidence>
<keyword evidence="7" id="KW-0333">Golgi apparatus</keyword>
<accession>A2DGZ7</accession>
<dbReference type="Pfam" id="PF02990">
    <property type="entry name" value="EMP70"/>
    <property type="match status" value="1"/>
</dbReference>
<protein>
    <recommendedName>
        <fullName evidence="9">Transmembrane 9 superfamily member</fullName>
    </recommendedName>
</protein>
<name>A2DGZ7_TRIV3</name>
<dbReference type="GO" id="GO:0005794">
    <property type="term" value="C:Golgi apparatus"/>
    <property type="evidence" value="ECO:0007669"/>
    <property type="project" value="UniProtKB-SubCell"/>
</dbReference>
<dbReference type="AlphaFoldDB" id="A2DGZ7"/>
<comment type="similarity">
    <text evidence="3 9">Belongs to the nonaspanin (TM9SF) (TC 9.A.2) family.</text>
</comment>
<feature type="transmembrane region" description="Helical" evidence="9">
    <location>
        <begin position="251"/>
        <end position="279"/>
    </location>
</feature>
<evidence type="ECO:0000313" key="11">
    <source>
        <dbReference type="Proteomes" id="UP000001542"/>
    </source>
</evidence>
<dbReference type="OMA" id="KVYYMFG"/>
<organism evidence="10 11">
    <name type="scientific">Trichomonas vaginalis (strain ATCC PRA-98 / G3)</name>
    <dbReference type="NCBI Taxonomy" id="412133"/>
    <lineage>
        <taxon>Eukaryota</taxon>
        <taxon>Metamonada</taxon>
        <taxon>Parabasalia</taxon>
        <taxon>Trichomonadida</taxon>
        <taxon>Trichomonadidae</taxon>
        <taxon>Trichomonas</taxon>
    </lineage>
</organism>
<gene>
    <name evidence="10" type="ORF">TVAG_192830</name>
</gene>
<evidence type="ECO:0000256" key="3">
    <source>
        <dbReference type="ARBA" id="ARBA00005227"/>
    </source>
</evidence>